<accession>J9D9Q6</accession>
<reference evidence="1" key="1">
    <citation type="journal article" date="2012" name="PLoS ONE">
        <title>Gene sets for utilization of primary and secondary nutrition supplies in the distal gut of endangered iberian lynx.</title>
        <authorList>
            <person name="Alcaide M."/>
            <person name="Messina E."/>
            <person name="Richter M."/>
            <person name="Bargiela R."/>
            <person name="Peplies J."/>
            <person name="Huws S.A."/>
            <person name="Newbold C.J."/>
            <person name="Golyshin P.N."/>
            <person name="Simon M.A."/>
            <person name="Lopez G."/>
            <person name="Yakimov M.M."/>
            <person name="Ferrer M."/>
        </authorList>
    </citation>
    <scope>NUCLEOTIDE SEQUENCE</scope>
</reference>
<organism evidence="1">
    <name type="scientific">gut metagenome</name>
    <dbReference type="NCBI Taxonomy" id="749906"/>
    <lineage>
        <taxon>unclassified sequences</taxon>
        <taxon>metagenomes</taxon>
        <taxon>organismal metagenomes</taxon>
    </lineage>
</organism>
<proteinExistence type="predicted"/>
<sequence>MFFDPLCQPLRLPEERLLFCFREGLIEIAAPWCQRFVFNTWAQYIFQIRCVPLVVRILQMVLEDGQIEIADILFAQSSQYRCR</sequence>
<dbReference type="EMBL" id="AMCI01000365">
    <property type="protein sequence ID" value="EJX09551.1"/>
    <property type="molecule type" value="Genomic_DNA"/>
</dbReference>
<dbReference type="AlphaFoldDB" id="J9D9Q6"/>
<evidence type="ECO:0000313" key="1">
    <source>
        <dbReference type="EMBL" id="EJX09551.1"/>
    </source>
</evidence>
<comment type="caution">
    <text evidence="1">The sequence shown here is derived from an EMBL/GenBank/DDBJ whole genome shotgun (WGS) entry which is preliminary data.</text>
</comment>
<protein>
    <submittedName>
        <fullName evidence="1">Uncharacterized protein</fullName>
    </submittedName>
</protein>
<name>J9D9Q6_9ZZZZ</name>
<gene>
    <name evidence="1" type="ORF">EVA_02333</name>
</gene>